<dbReference type="PANTHER" id="PTHR23518:SF2">
    <property type="entry name" value="MAJOR FACILITATOR SUPERFAMILY TRANSPORTER"/>
    <property type="match status" value="1"/>
</dbReference>
<dbReference type="Proteomes" id="UP000660262">
    <property type="component" value="Unassembled WGS sequence"/>
</dbReference>
<reference evidence="5" key="1">
    <citation type="submission" date="2020-10" db="EMBL/GenBank/DDBJ databases">
        <title>Unveiling of a novel bifunctional photoreceptor, Dualchrome1, isolated from a cosmopolitan green alga.</title>
        <authorList>
            <person name="Suzuki S."/>
            <person name="Kawachi M."/>
        </authorList>
    </citation>
    <scope>NUCLEOTIDE SEQUENCE</scope>
    <source>
        <strain evidence="5">NIES 2893</strain>
    </source>
</reference>
<feature type="compositionally biased region" description="Polar residues" evidence="2">
    <location>
        <begin position="1"/>
        <end position="12"/>
    </location>
</feature>
<keyword evidence="3" id="KW-1133">Transmembrane helix</keyword>
<feature type="transmembrane region" description="Helical" evidence="3">
    <location>
        <begin position="257"/>
        <end position="278"/>
    </location>
</feature>
<keyword evidence="3" id="KW-0472">Membrane</keyword>
<feature type="compositionally biased region" description="Gly residues" evidence="2">
    <location>
        <begin position="53"/>
        <end position="73"/>
    </location>
</feature>
<evidence type="ECO:0000259" key="4">
    <source>
        <dbReference type="PROSITE" id="PS50850"/>
    </source>
</evidence>
<comment type="caution">
    <text evidence="5">The sequence shown here is derived from an EMBL/GenBank/DDBJ whole genome shotgun (WGS) entry which is preliminary data.</text>
</comment>
<dbReference type="OrthoDB" id="512088at2759"/>
<dbReference type="Gene3D" id="1.20.1250.20">
    <property type="entry name" value="MFS general substrate transporter like domains"/>
    <property type="match status" value="2"/>
</dbReference>
<feature type="transmembrane region" description="Helical" evidence="3">
    <location>
        <begin position="227"/>
        <end position="245"/>
    </location>
</feature>
<evidence type="ECO:0000256" key="1">
    <source>
        <dbReference type="ARBA" id="ARBA00004141"/>
    </source>
</evidence>
<dbReference type="InterPro" id="IPR011701">
    <property type="entry name" value="MFS"/>
</dbReference>
<dbReference type="GO" id="GO:0016020">
    <property type="term" value="C:membrane"/>
    <property type="evidence" value="ECO:0007669"/>
    <property type="project" value="UniProtKB-SubCell"/>
</dbReference>
<feature type="transmembrane region" description="Helical" evidence="3">
    <location>
        <begin position="363"/>
        <end position="382"/>
    </location>
</feature>
<evidence type="ECO:0000313" key="5">
    <source>
        <dbReference type="EMBL" id="GHP11836.1"/>
    </source>
</evidence>
<gene>
    <name evidence="5" type="ORF">PPROV_001056300</name>
</gene>
<dbReference type="CDD" id="cd17370">
    <property type="entry name" value="MFS_MJ1317_like"/>
    <property type="match status" value="1"/>
</dbReference>
<feature type="domain" description="Major facilitator superfamily (MFS) profile" evidence="4">
    <location>
        <begin position="195"/>
        <end position="670"/>
    </location>
</feature>
<keyword evidence="3" id="KW-0812">Transmembrane</keyword>
<feature type="transmembrane region" description="Helical" evidence="3">
    <location>
        <begin position="553"/>
        <end position="571"/>
    </location>
</feature>
<feature type="compositionally biased region" description="Pro residues" evidence="2">
    <location>
        <begin position="426"/>
        <end position="437"/>
    </location>
</feature>
<feature type="compositionally biased region" description="Low complexity" evidence="2">
    <location>
        <begin position="438"/>
        <end position="456"/>
    </location>
</feature>
<feature type="transmembrane region" description="Helical" evidence="3">
    <location>
        <begin position="482"/>
        <end position="502"/>
    </location>
</feature>
<dbReference type="Pfam" id="PF07690">
    <property type="entry name" value="MFS_1"/>
    <property type="match status" value="2"/>
</dbReference>
<feature type="transmembrane region" description="Helical" evidence="3">
    <location>
        <begin position="611"/>
        <end position="630"/>
    </location>
</feature>
<dbReference type="AlphaFoldDB" id="A0A830HWL8"/>
<feature type="transmembrane region" description="Helical" evidence="3">
    <location>
        <begin position="522"/>
        <end position="541"/>
    </location>
</feature>
<evidence type="ECO:0000256" key="3">
    <source>
        <dbReference type="SAM" id="Phobius"/>
    </source>
</evidence>
<keyword evidence="6" id="KW-1185">Reference proteome</keyword>
<name>A0A830HWL8_9CHLO</name>
<dbReference type="PROSITE" id="PS50850">
    <property type="entry name" value="MFS"/>
    <property type="match status" value="1"/>
</dbReference>
<comment type="subcellular location">
    <subcellularLocation>
        <location evidence="1">Membrane</location>
        <topology evidence="1">Multi-pass membrane protein</topology>
    </subcellularLocation>
</comment>
<feature type="region of interest" description="Disordered" evidence="2">
    <location>
        <begin position="1"/>
        <end position="169"/>
    </location>
</feature>
<feature type="transmembrane region" description="Helical" evidence="3">
    <location>
        <begin position="642"/>
        <end position="662"/>
    </location>
</feature>
<dbReference type="EMBL" id="BNJQ01000036">
    <property type="protein sequence ID" value="GHP11836.1"/>
    <property type="molecule type" value="Genomic_DNA"/>
</dbReference>
<evidence type="ECO:0000256" key="2">
    <source>
        <dbReference type="SAM" id="MobiDB-lite"/>
    </source>
</evidence>
<feature type="transmembrane region" description="Helical" evidence="3">
    <location>
        <begin position="338"/>
        <end position="357"/>
    </location>
</feature>
<accession>A0A830HWL8</accession>
<dbReference type="InterPro" id="IPR036259">
    <property type="entry name" value="MFS_trans_sf"/>
</dbReference>
<feature type="region of interest" description="Disordered" evidence="2">
    <location>
        <begin position="421"/>
        <end position="462"/>
    </location>
</feature>
<protein>
    <recommendedName>
        <fullName evidence="4">Major facilitator superfamily (MFS) profile domain-containing protein</fullName>
    </recommendedName>
</protein>
<evidence type="ECO:0000313" key="6">
    <source>
        <dbReference type="Proteomes" id="UP000660262"/>
    </source>
</evidence>
<dbReference type="GO" id="GO:0022857">
    <property type="term" value="F:transmembrane transporter activity"/>
    <property type="evidence" value="ECO:0007669"/>
    <property type="project" value="InterPro"/>
</dbReference>
<dbReference type="PANTHER" id="PTHR23518">
    <property type="entry name" value="C-METHYLTRANSFERASE"/>
    <property type="match status" value="1"/>
</dbReference>
<dbReference type="SUPFAM" id="SSF103473">
    <property type="entry name" value="MFS general substrate transporter"/>
    <property type="match status" value="1"/>
</dbReference>
<organism evidence="5 6">
    <name type="scientific">Pycnococcus provasolii</name>
    <dbReference type="NCBI Taxonomy" id="41880"/>
    <lineage>
        <taxon>Eukaryota</taxon>
        <taxon>Viridiplantae</taxon>
        <taxon>Chlorophyta</taxon>
        <taxon>Pseudoscourfieldiophyceae</taxon>
        <taxon>Pseudoscourfieldiales</taxon>
        <taxon>Pycnococcaceae</taxon>
        <taxon>Pycnococcus</taxon>
    </lineage>
</organism>
<dbReference type="InterPro" id="IPR020846">
    <property type="entry name" value="MFS_dom"/>
</dbReference>
<sequence>MRPHTQFATTNGRTAAAPPSPTRMTTRRRQTSAEPPPVLGLRRPSWPCLASARGGGGGDEGGGAEGGEAGGGAMSKHSQEHTPQSSVVRSDASDAGDGGRHTASVDDADIQAPAEAAPVDVDDIDKDDNGGGFSEGRRREGARRRRATANTTATSRDNDGGKSPLARKPLRRLRRTAAHIPGRWQVVPDADNNASLWALAVTEHLWAVSTVMLMSVLPIYLSETLGMSSLGIGVLEACAVFATLISKIMSGVVSDLLYSRTAVILVGGTLAVCVKPMIAASSLVHGAFGASACLWWVSTGRILDRLGKGIRAAPTDALLADLSPTQWRGRAYSLKQSLVTLGGVTGSILTTLCMAITKSYTACFLLASIPAAMALLLLYLVVSKPDRTRQKRMIAKGKAERATAEATEAAEAAAAALGRSLDIDDPPPPLPPPPPPAAASSSTTTSGGEASGTVAADSTHVADRPRRGMKRLMLFLRSLKKAASLPMQFWLIATVISVLYLARFSESFVILRAKSVGWPVALLPMLLTGNQLMQALLTYPIGALADRTSRESVLMFGIIFLVLANAIFVAFPSPLGVFVGSLVTGIHMSMTHAIAKTLLSESVEVEQLGTAFSIYAVLSGVTLAVGNGLAGYLNDFTVSRGYGVVGCFWGGAAASVLSLLLLQGYMLVKDNAAARQWPFRRYRSRATALRKNLRWSQWSE</sequence>
<proteinExistence type="predicted"/>